<evidence type="ECO:0000313" key="2">
    <source>
        <dbReference type="Proteomes" id="UP001595648"/>
    </source>
</evidence>
<accession>A0ABV7N0A3</accession>
<gene>
    <name evidence="1" type="ORF">ACFOJ9_38775</name>
</gene>
<dbReference type="EMBL" id="JBHRVD010000002">
    <property type="protein sequence ID" value="MFC3327648.1"/>
    <property type="molecule type" value="Genomic_DNA"/>
</dbReference>
<evidence type="ECO:0000313" key="1">
    <source>
        <dbReference type="EMBL" id="MFC3327648.1"/>
    </source>
</evidence>
<proteinExistence type="predicted"/>
<name>A0ABV7N0A3_9HYPH</name>
<reference evidence="2" key="1">
    <citation type="journal article" date="2019" name="Int. J. Syst. Evol. Microbiol.">
        <title>The Global Catalogue of Microorganisms (GCM) 10K type strain sequencing project: providing services to taxonomists for standard genome sequencing and annotation.</title>
        <authorList>
            <consortium name="The Broad Institute Genomics Platform"/>
            <consortium name="The Broad Institute Genome Sequencing Center for Infectious Disease"/>
            <person name="Wu L."/>
            <person name="Ma J."/>
        </authorList>
    </citation>
    <scope>NUCLEOTIDE SEQUENCE [LARGE SCALE GENOMIC DNA]</scope>
    <source>
        <strain evidence="2">ICMP 19515</strain>
    </source>
</reference>
<dbReference type="Proteomes" id="UP001595648">
    <property type="component" value="Unassembled WGS sequence"/>
</dbReference>
<comment type="caution">
    <text evidence="1">The sequence shown here is derived from an EMBL/GenBank/DDBJ whole genome shotgun (WGS) entry which is preliminary data.</text>
</comment>
<feature type="non-terminal residue" evidence="1">
    <location>
        <position position="1"/>
    </location>
</feature>
<keyword evidence="2" id="KW-1185">Reference proteome</keyword>
<organism evidence="1 2">
    <name type="scientific">Mesorhizobium cantuariense</name>
    <dbReference type="NCBI Taxonomy" id="1300275"/>
    <lineage>
        <taxon>Bacteria</taxon>
        <taxon>Pseudomonadati</taxon>
        <taxon>Pseudomonadota</taxon>
        <taxon>Alphaproteobacteria</taxon>
        <taxon>Hyphomicrobiales</taxon>
        <taxon>Phyllobacteriaceae</taxon>
        <taxon>Mesorhizobium</taxon>
    </lineage>
</organism>
<sequence length="76" mass="8939">VPADVEAEWNIPVRELREGNPTPRYGRRSWTWVLLLRSEVRHVEHRQCSVDRNAVEAQVFFGENHNVLYAVIEKRG</sequence>
<protein>
    <submittedName>
        <fullName evidence="1">Uncharacterized protein</fullName>
    </submittedName>
</protein>